<dbReference type="Pfam" id="PF07282">
    <property type="entry name" value="Cas12f1-like_TNB"/>
    <property type="match status" value="1"/>
</dbReference>
<dbReference type="RefSeq" id="WP_008163605.1">
    <property type="nucleotide sequence ID" value="NZ_AOHX01000042.1"/>
</dbReference>
<dbReference type="PANTHER" id="PTHR30405:SF25">
    <property type="entry name" value="RNA-GUIDED DNA ENDONUCLEASE INSQ-RELATED"/>
    <property type="match status" value="1"/>
</dbReference>
<dbReference type="InterPro" id="IPR001959">
    <property type="entry name" value="Transposase"/>
</dbReference>
<dbReference type="OrthoDB" id="33505at2157"/>
<dbReference type="STRING" id="1230460.C495_13099"/>
<dbReference type="eggNOG" id="arCOG00684">
    <property type="taxonomic scope" value="Archaea"/>
</dbReference>
<accession>L9W2R5</accession>
<evidence type="ECO:0000256" key="5">
    <source>
        <dbReference type="ARBA" id="ARBA00022833"/>
    </source>
</evidence>
<dbReference type="GO" id="GO:0006310">
    <property type="term" value="P:DNA recombination"/>
    <property type="evidence" value="ECO:0007669"/>
    <property type="project" value="UniProtKB-KW"/>
</dbReference>
<evidence type="ECO:0000313" key="13">
    <source>
        <dbReference type="Proteomes" id="UP000011661"/>
    </source>
</evidence>
<feature type="domain" description="Cas12f1-like TNB" evidence="10">
    <location>
        <begin position="297"/>
        <end position="362"/>
    </location>
</feature>
<sequence>MYYAYKYRLEPSGAQREELDRHGDICRQLYNHTRYRLNEYRENHGELPSMTTLRSELPDLKKWWDGLSDVYSKVLQTVVERLFNNLSSLSALKQNGYGVGQLKWKPPREFRSFTYNQSGFKLDKKGGQTVLSLSKLADIPIRLHREIPDDATLKQVTLKKEPTGEWFATFGVEVDREPPQKPDRPKNVVGIDVGILKYAHDTDGHAIESADLSDERTRLEREQRKLSRKQHGSNNYEKQRRRVTGCHADLKNKRRDFLHKLSNYYAREYNLVAVEDLDAKGLVELDGNSRNRAGAAWGTFLRMLEYKCEREGTQFVAVDPAGTTKECAACGVSTDKPLWVREHSCPSCGFTADRDWNAAWNILSRGIKQVGAGRSESTSSESPCDSDGLRKSHSDFRTPVETALPTGTTSVPAKRVMESGSPILKERTASAVSE</sequence>
<proteinExistence type="inferred from homology"/>
<dbReference type="GO" id="GO:0046872">
    <property type="term" value="F:metal ion binding"/>
    <property type="evidence" value="ECO:0007669"/>
    <property type="project" value="UniProtKB-KW"/>
</dbReference>
<keyword evidence="5" id="KW-0862">Zinc</keyword>
<gene>
    <name evidence="12" type="ORF">C495_13099</name>
</gene>
<dbReference type="InterPro" id="IPR021027">
    <property type="entry name" value="Transposase_put_HTH"/>
</dbReference>
<keyword evidence="4" id="KW-0479">Metal-binding</keyword>
<dbReference type="InterPro" id="IPR010095">
    <property type="entry name" value="Cas12f1-like_TNB"/>
</dbReference>
<name>L9W2R5_9EURY</name>
<dbReference type="PATRIC" id="fig|1230460.4.peg.2667"/>
<evidence type="ECO:0000256" key="7">
    <source>
        <dbReference type="ARBA" id="ARBA00023172"/>
    </source>
</evidence>
<feature type="region of interest" description="Disordered" evidence="8">
    <location>
        <begin position="371"/>
        <end position="434"/>
    </location>
</feature>
<evidence type="ECO:0000256" key="6">
    <source>
        <dbReference type="ARBA" id="ARBA00023125"/>
    </source>
</evidence>
<evidence type="ECO:0000259" key="11">
    <source>
        <dbReference type="Pfam" id="PF12323"/>
    </source>
</evidence>
<keyword evidence="7" id="KW-0233">DNA recombination</keyword>
<evidence type="ECO:0000256" key="8">
    <source>
        <dbReference type="SAM" id="MobiDB-lite"/>
    </source>
</evidence>
<feature type="compositionally biased region" description="Basic and acidic residues" evidence="8">
    <location>
        <begin position="207"/>
        <end position="225"/>
    </location>
</feature>
<dbReference type="GO" id="GO:0032196">
    <property type="term" value="P:transposition"/>
    <property type="evidence" value="ECO:0007669"/>
    <property type="project" value="UniProtKB-KW"/>
</dbReference>
<dbReference type="GO" id="GO:0003677">
    <property type="term" value="F:DNA binding"/>
    <property type="evidence" value="ECO:0007669"/>
    <property type="project" value="UniProtKB-KW"/>
</dbReference>
<dbReference type="Pfam" id="PF12323">
    <property type="entry name" value="HTH_OrfB_IS605"/>
    <property type="match status" value="1"/>
</dbReference>
<dbReference type="Proteomes" id="UP000011661">
    <property type="component" value="Unassembled WGS sequence"/>
</dbReference>
<evidence type="ECO:0000259" key="9">
    <source>
        <dbReference type="Pfam" id="PF01385"/>
    </source>
</evidence>
<dbReference type="EMBL" id="AOHX01000042">
    <property type="protein sequence ID" value="ELY43750.1"/>
    <property type="molecule type" value="Genomic_DNA"/>
</dbReference>
<protein>
    <submittedName>
        <fullName evidence="12">Transposase</fullName>
    </submittedName>
</protein>
<evidence type="ECO:0000256" key="2">
    <source>
        <dbReference type="ARBA" id="ARBA00011044"/>
    </source>
</evidence>
<dbReference type="Pfam" id="PF01385">
    <property type="entry name" value="OrfB_IS605"/>
    <property type="match status" value="1"/>
</dbReference>
<dbReference type="PANTHER" id="PTHR30405">
    <property type="entry name" value="TRANSPOSASE"/>
    <property type="match status" value="1"/>
</dbReference>
<comment type="caution">
    <text evidence="12">The sequence shown here is derived from an EMBL/GenBank/DDBJ whole genome shotgun (WGS) entry which is preliminary data.</text>
</comment>
<evidence type="ECO:0000256" key="1">
    <source>
        <dbReference type="ARBA" id="ARBA00008761"/>
    </source>
</evidence>
<keyword evidence="6" id="KW-0238">DNA-binding</keyword>
<evidence type="ECO:0000256" key="3">
    <source>
        <dbReference type="ARBA" id="ARBA00022578"/>
    </source>
</evidence>
<keyword evidence="3" id="KW-0815">Transposition</keyword>
<evidence type="ECO:0000313" key="12">
    <source>
        <dbReference type="EMBL" id="ELY43750.1"/>
    </source>
</evidence>
<keyword evidence="13" id="KW-1185">Reference proteome</keyword>
<dbReference type="NCBIfam" id="TIGR01766">
    <property type="entry name" value="IS200/IS605 family accessory protein TnpB-like domain"/>
    <property type="match status" value="1"/>
</dbReference>
<reference evidence="12 13" key="1">
    <citation type="journal article" date="2014" name="PLoS Genet.">
        <title>Phylogenetically driven sequencing of extremely halophilic archaea reveals strategies for static and dynamic osmo-response.</title>
        <authorList>
            <person name="Becker E.A."/>
            <person name="Seitzer P.M."/>
            <person name="Tritt A."/>
            <person name="Larsen D."/>
            <person name="Krusor M."/>
            <person name="Yao A.I."/>
            <person name="Wu D."/>
            <person name="Madern D."/>
            <person name="Eisen J.A."/>
            <person name="Darling A.E."/>
            <person name="Facciotti M.T."/>
        </authorList>
    </citation>
    <scope>NUCLEOTIDE SEQUENCE [LARGE SCALE GENOMIC DNA]</scope>
    <source>
        <strain evidence="12 13">JCM 14089</strain>
    </source>
</reference>
<comment type="similarity">
    <text evidence="1">In the C-terminal section; belongs to the transposase 35 family.</text>
</comment>
<organism evidence="12 13">
    <name type="scientific">Natronorubrum sulfidifaciens JCM 14089</name>
    <dbReference type="NCBI Taxonomy" id="1230460"/>
    <lineage>
        <taxon>Archaea</taxon>
        <taxon>Methanobacteriati</taxon>
        <taxon>Methanobacteriota</taxon>
        <taxon>Stenosarchaea group</taxon>
        <taxon>Halobacteria</taxon>
        <taxon>Halobacteriales</taxon>
        <taxon>Natrialbaceae</taxon>
        <taxon>Natronorubrum</taxon>
    </lineage>
</organism>
<feature type="domain" description="Transposase putative helix-turn-helix" evidence="11">
    <location>
        <begin position="1"/>
        <end position="41"/>
    </location>
</feature>
<dbReference type="AlphaFoldDB" id="L9W2R5"/>
<feature type="compositionally biased region" description="Basic and acidic residues" evidence="8">
    <location>
        <begin position="387"/>
        <end position="398"/>
    </location>
</feature>
<feature type="region of interest" description="Disordered" evidence="8">
    <location>
        <begin position="207"/>
        <end position="240"/>
    </location>
</feature>
<dbReference type="NCBIfam" id="NF040570">
    <property type="entry name" value="guided_TnpB"/>
    <property type="match status" value="1"/>
</dbReference>
<evidence type="ECO:0000256" key="4">
    <source>
        <dbReference type="ARBA" id="ARBA00022723"/>
    </source>
</evidence>
<comment type="similarity">
    <text evidence="2">In the N-terminal section; belongs to the transposase 2 family.</text>
</comment>
<evidence type="ECO:0000259" key="10">
    <source>
        <dbReference type="Pfam" id="PF07282"/>
    </source>
</evidence>
<dbReference type="InterPro" id="IPR051399">
    <property type="entry name" value="RNA-guided_DNA_endo/Transpos"/>
</dbReference>
<feature type="domain" description="Probable transposase IS891/IS1136/IS1341" evidence="9">
    <location>
        <begin position="173"/>
        <end position="284"/>
    </location>
</feature>